<comment type="caution">
    <text evidence="3">The sequence shown here is derived from an EMBL/GenBank/DDBJ whole genome shotgun (WGS) entry which is preliminary data.</text>
</comment>
<evidence type="ECO:0000256" key="1">
    <source>
        <dbReference type="SAM" id="MobiDB-lite"/>
    </source>
</evidence>
<keyword evidence="2" id="KW-0812">Transmembrane</keyword>
<accession>A0AAW0EU02</accession>
<reference evidence="3 4" key="1">
    <citation type="journal article" date="2021" name="MBio">
        <title>A New Model Trypanosomatid, Novymonas esmeraldas: Genomic Perception of Its 'Candidatus Pandoraea novymonadis' Endosymbiont.</title>
        <authorList>
            <person name="Zakharova A."/>
            <person name="Saura A."/>
            <person name="Butenko A."/>
            <person name="Podesvova L."/>
            <person name="Warmusova S."/>
            <person name="Kostygov A.Y."/>
            <person name="Nenarokova A."/>
            <person name="Lukes J."/>
            <person name="Opperdoes F.R."/>
            <person name="Yurchenko V."/>
        </authorList>
    </citation>
    <scope>NUCLEOTIDE SEQUENCE [LARGE SCALE GENOMIC DNA]</scope>
    <source>
        <strain evidence="3 4">E262AT.01</strain>
    </source>
</reference>
<gene>
    <name evidence="3" type="ORF">NESM_000669400</name>
</gene>
<proteinExistence type="predicted"/>
<name>A0AAW0EU02_9TRYP</name>
<feature type="transmembrane region" description="Helical" evidence="2">
    <location>
        <begin position="292"/>
        <end position="316"/>
    </location>
</feature>
<sequence length="319" mass="35349">MMRRREAEAESVARFYMAGMLIGLLGLLLSCGYGVGLFHAPDDVEKLNAAIRTVESSRVTSLLQVLSAGKTNFSTEGRVHPLYALTCVEEDHTEEAQQMIHEVAKWFRTVPIDLDPARHPLTAAYRHRRYTVARAFIEGWQHPVPDADDEDAVMDEVHASALSAAELLKVDPRVNVYCRSSDAARCNVIAATRVRNASNSRLEAAHQRRYGRPSAPPRETPYRDSDMRPKIIAPSSTVRAALWDDPFHPVVPDLLPPRTAPVMNPGYFSSVLDQLAYVLLGYSEGSSTVEALAVFAVATSLVFFSTWCVGMTYWLVVSS</sequence>
<organism evidence="3 4">
    <name type="scientific">Novymonas esmeraldas</name>
    <dbReference type="NCBI Taxonomy" id="1808958"/>
    <lineage>
        <taxon>Eukaryota</taxon>
        <taxon>Discoba</taxon>
        <taxon>Euglenozoa</taxon>
        <taxon>Kinetoplastea</taxon>
        <taxon>Metakinetoplastina</taxon>
        <taxon>Trypanosomatida</taxon>
        <taxon>Trypanosomatidae</taxon>
        <taxon>Novymonas</taxon>
    </lineage>
</organism>
<evidence type="ECO:0000313" key="3">
    <source>
        <dbReference type="EMBL" id="KAK7197235.1"/>
    </source>
</evidence>
<keyword evidence="2" id="KW-1133">Transmembrane helix</keyword>
<feature type="region of interest" description="Disordered" evidence="1">
    <location>
        <begin position="200"/>
        <end position="227"/>
    </location>
</feature>
<keyword evidence="2" id="KW-0472">Membrane</keyword>
<dbReference type="EMBL" id="JAECZO010000099">
    <property type="protein sequence ID" value="KAK7197235.1"/>
    <property type="molecule type" value="Genomic_DNA"/>
</dbReference>
<evidence type="ECO:0000313" key="4">
    <source>
        <dbReference type="Proteomes" id="UP001430356"/>
    </source>
</evidence>
<evidence type="ECO:0000256" key="2">
    <source>
        <dbReference type="SAM" id="Phobius"/>
    </source>
</evidence>
<keyword evidence="4" id="KW-1185">Reference proteome</keyword>
<protein>
    <submittedName>
        <fullName evidence="3">Uncharacterized protein</fullName>
    </submittedName>
</protein>
<dbReference type="AlphaFoldDB" id="A0AAW0EU02"/>
<dbReference type="PROSITE" id="PS51257">
    <property type="entry name" value="PROKAR_LIPOPROTEIN"/>
    <property type="match status" value="1"/>
</dbReference>
<dbReference type="Proteomes" id="UP001430356">
    <property type="component" value="Unassembled WGS sequence"/>
</dbReference>